<evidence type="ECO:0000313" key="3">
    <source>
        <dbReference type="Proteomes" id="UP000274131"/>
    </source>
</evidence>
<evidence type="ECO:0000259" key="1">
    <source>
        <dbReference type="Pfam" id="PF00135"/>
    </source>
</evidence>
<dbReference type="Proteomes" id="UP000274131">
    <property type="component" value="Unassembled WGS sequence"/>
</dbReference>
<reference evidence="2 3" key="2">
    <citation type="submission" date="2018-10" db="EMBL/GenBank/DDBJ databases">
        <authorList>
            <consortium name="Pathogen Informatics"/>
        </authorList>
    </citation>
    <scope>NUCLEOTIDE SEQUENCE [LARGE SCALE GENOMIC DNA]</scope>
</reference>
<sequence>MLTDRGAVNVFLGIPYAEPPVGELRFEVNFCNHFFLLNVVNCFLKL</sequence>
<dbReference type="Pfam" id="PF00135">
    <property type="entry name" value="COesterase"/>
    <property type="match status" value="1"/>
</dbReference>
<feature type="domain" description="Carboxylesterase type B" evidence="1">
    <location>
        <begin position="5"/>
        <end position="27"/>
    </location>
</feature>
<accession>A0A0N4UXD7</accession>
<dbReference type="WBParaSite" id="EVEC_0000219501-mRNA-1">
    <property type="protein sequence ID" value="EVEC_0000219501-mRNA-1"/>
    <property type="gene ID" value="EVEC_0000219501"/>
</dbReference>
<organism evidence="4">
    <name type="scientific">Enterobius vermicularis</name>
    <name type="common">Human pinworm</name>
    <dbReference type="NCBI Taxonomy" id="51028"/>
    <lineage>
        <taxon>Eukaryota</taxon>
        <taxon>Metazoa</taxon>
        <taxon>Ecdysozoa</taxon>
        <taxon>Nematoda</taxon>
        <taxon>Chromadorea</taxon>
        <taxon>Rhabditida</taxon>
        <taxon>Spirurina</taxon>
        <taxon>Oxyuridomorpha</taxon>
        <taxon>Oxyuroidea</taxon>
        <taxon>Oxyuridae</taxon>
        <taxon>Enterobius</taxon>
    </lineage>
</organism>
<protein>
    <submittedName>
        <fullName evidence="4">COesterase domain-containing protein</fullName>
    </submittedName>
</protein>
<dbReference type="InterPro" id="IPR029058">
    <property type="entry name" value="AB_hydrolase_fold"/>
</dbReference>
<evidence type="ECO:0000313" key="2">
    <source>
        <dbReference type="EMBL" id="VDD86760.1"/>
    </source>
</evidence>
<evidence type="ECO:0000313" key="4">
    <source>
        <dbReference type="WBParaSite" id="EVEC_0000219501-mRNA-1"/>
    </source>
</evidence>
<dbReference type="Gene3D" id="3.40.50.1820">
    <property type="entry name" value="alpha/beta hydrolase"/>
    <property type="match status" value="1"/>
</dbReference>
<name>A0A0N4UXD7_ENTVE</name>
<proteinExistence type="predicted"/>
<dbReference type="AlphaFoldDB" id="A0A0N4UXD7"/>
<dbReference type="OrthoDB" id="19653at2759"/>
<reference evidence="4" key="1">
    <citation type="submission" date="2017-02" db="UniProtKB">
        <authorList>
            <consortium name="WormBaseParasite"/>
        </authorList>
    </citation>
    <scope>IDENTIFICATION</scope>
</reference>
<dbReference type="InterPro" id="IPR002018">
    <property type="entry name" value="CarbesteraseB"/>
</dbReference>
<gene>
    <name evidence="2" type="ORF">EVEC_LOCUS1903</name>
</gene>
<dbReference type="EMBL" id="UXUI01007284">
    <property type="protein sequence ID" value="VDD86760.1"/>
    <property type="molecule type" value="Genomic_DNA"/>
</dbReference>
<dbReference type="SUPFAM" id="SSF53474">
    <property type="entry name" value="alpha/beta-Hydrolases"/>
    <property type="match status" value="1"/>
</dbReference>
<keyword evidence="3" id="KW-1185">Reference proteome</keyword>